<evidence type="ECO:0000313" key="8">
    <source>
        <dbReference type="EMBL" id="KIZ02435.1"/>
    </source>
</evidence>
<dbReference type="Gene3D" id="1.10.287.1260">
    <property type="match status" value="1"/>
</dbReference>
<feature type="domain" description="Mechanosensitive ion channel MscS" evidence="7">
    <location>
        <begin position="127"/>
        <end position="197"/>
    </location>
</feature>
<dbReference type="PROSITE" id="PS01246">
    <property type="entry name" value="UPF0003"/>
    <property type="match status" value="1"/>
</dbReference>
<dbReference type="InterPro" id="IPR006685">
    <property type="entry name" value="MscS_channel_2nd"/>
</dbReference>
<dbReference type="InterPro" id="IPR006686">
    <property type="entry name" value="MscS_channel_CS"/>
</dbReference>
<evidence type="ECO:0000256" key="5">
    <source>
        <dbReference type="ARBA" id="ARBA00023136"/>
    </source>
</evidence>
<feature type="transmembrane region" description="Helical" evidence="6">
    <location>
        <begin position="15"/>
        <end position="33"/>
    </location>
</feature>
<dbReference type="Pfam" id="PF00924">
    <property type="entry name" value="MS_channel_2nd"/>
    <property type="match status" value="1"/>
</dbReference>
<dbReference type="Gene3D" id="2.30.30.60">
    <property type="match status" value="1"/>
</dbReference>
<gene>
    <name evidence="8" type="ORF">MNEG_5527</name>
</gene>
<keyword evidence="3 6" id="KW-0812">Transmembrane</keyword>
<dbReference type="OrthoDB" id="431980at2759"/>
<dbReference type="GO" id="GO:0016020">
    <property type="term" value="C:membrane"/>
    <property type="evidence" value="ECO:0007669"/>
    <property type="project" value="UniProtKB-SubCell"/>
</dbReference>
<evidence type="ECO:0000313" key="9">
    <source>
        <dbReference type="Proteomes" id="UP000054498"/>
    </source>
</evidence>
<dbReference type="KEGG" id="mng:MNEG_5527"/>
<evidence type="ECO:0000256" key="1">
    <source>
        <dbReference type="ARBA" id="ARBA00004141"/>
    </source>
</evidence>
<dbReference type="PANTHER" id="PTHR30566:SF5">
    <property type="entry name" value="MECHANOSENSITIVE ION CHANNEL PROTEIN 1, MITOCHONDRIAL-RELATED"/>
    <property type="match status" value="1"/>
</dbReference>
<name>A0A0D2MH77_9CHLO</name>
<dbReference type="EMBL" id="KK101051">
    <property type="protein sequence ID" value="KIZ02435.1"/>
    <property type="molecule type" value="Genomic_DNA"/>
</dbReference>
<keyword evidence="9" id="KW-1185">Reference proteome</keyword>
<protein>
    <submittedName>
        <fullName evidence="8">Mechanosensitive ion channel</fullName>
    </submittedName>
</protein>
<keyword evidence="5 6" id="KW-0472">Membrane</keyword>
<dbReference type="SUPFAM" id="SSF82861">
    <property type="entry name" value="Mechanosensitive channel protein MscS (YggB), transmembrane region"/>
    <property type="match status" value="1"/>
</dbReference>
<dbReference type="AlphaFoldDB" id="A0A0D2MH77"/>
<keyword evidence="4 6" id="KW-1133">Transmembrane helix</keyword>
<evidence type="ECO:0000256" key="6">
    <source>
        <dbReference type="SAM" id="Phobius"/>
    </source>
</evidence>
<evidence type="ECO:0000256" key="3">
    <source>
        <dbReference type="ARBA" id="ARBA00022692"/>
    </source>
</evidence>
<dbReference type="InterPro" id="IPR010920">
    <property type="entry name" value="LSM_dom_sf"/>
</dbReference>
<accession>A0A0D2MH77</accession>
<evidence type="ECO:0000256" key="4">
    <source>
        <dbReference type="ARBA" id="ARBA00022989"/>
    </source>
</evidence>
<dbReference type="SUPFAM" id="SSF50182">
    <property type="entry name" value="Sm-like ribonucleoproteins"/>
    <property type="match status" value="1"/>
</dbReference>
<evidence type="ECO:0000259" key="7">
    <source>
        <dbReference type="Pfam" id="PF00924"/>
    </source>
</evidence>
<sequence>MVDAACAAFVAVDKVIFHAYGAVAVAFATWGLIELKALAVKSWVTSSAHAVTRSDEEEEDKFLSRAEEARARREMQKAVLPLSTLFDWVIIAAGATLVLHLLGVNVVPLLTVGSASTLILGLASQQLLSNAVTGVSIFFSNTFAPGDSVTLMMANKNEVSGTVLQVTPMRTILRDEDGVVISLPNKSVTDMVIFNKSRVVASLPSQLGTILRQPLRLRLRLGGGQSVASLSDLREEALSRLAAAERAGVMEAGTGKVAFGRLTEAGVELLLSAGTEAIANAYGAA</sequence>
<dbReference type="InterPro" id="IPR023408">
    <property type="entry name" value="MscS_beta-dom_sf"/>
</dbReference>
<proteinExistence type="inferred from homology"/>
<dbReference type="GeneID" id="25738404"/>
<dbReference type="InterPro" id="IPR011014">
    <property type="entry name" value="MscS_channel_TM-2"/>
</dbReference>
<organism evidence="8 9">
    <name type="scientific">Monoraphidium neglectum</name>
    <dbReference type="NCBI Taxonomy" id="145388"/>
    <lineage>
        <taxon>Eukaryota</taxon>
        <taxon>Viridiplantae</taxon>
        <taxon>Chlorophyta</taxon>
        <taxon>core chlorophytes</taxon>
        <taxon>Chlorophyceae</taxon>
        <taxon>CS clade</taxon>
        <taxon>Sphaeropleales</taxon>
        <taxon>Selenastraceae</taxon>
        <taxon>Monoraphidium</taxon>
    </lineage>
</organism>
<feature type="transmembrane region" description="Helical" evidence="6">
    <location>
        <begin position="78"/>
        <end position="100"/>
    </location>
</feature>
<evidence type="ECO:0000256" key="2">
    <source>
        <dbReference type="ARBA" id="ARBA00008017"/>
    </source>
</evidence>
<comment type="subcellular location">
    <subcellularLocation>
        <location evidence="1">Membrane</location>
        <topology evidence="1">Multi-pass membrane protein</topology>
    </subcellularLocation>
</comment>
<dbReference type="PANTHER" id="PTHR30566">
    <property type="entry name" value="YNAI-RELATED MECHANOSENSITIVE ION CHANNEL"/>
    <property type="match status" value="1"/>
</dbReference>
<dbReference type="Proteomes" id="UP000054498">
    <property type="component" value="Unassembled WGS sequence"/>
</dbReference>
<dbReference type="GO" id="GO:0055085">
    <property type="term" value="P:transmembrane transport"/>
    <property type="evidence" value="ECO:0007669"/>
    <property type="project" value="InterPro"/>
</dbReference>
<dbReference type="RefSeq" id="XP_013901454.1">
    <property type="nucleotide sequence ID" value="XM_014046000.1"/>
</dbReference>
<comment type="similarity">
    <text evidence="2">Belongs to the MscS (TC 1.A.23) family.</text>
</comment>
<reference evidence="8 9" key="1">
    <citation type="journal article" date="2013" name="BMC Genomics">
        <title>Reconstruction of the lipid metabolism for the microalga Monoraphidium neglectum from its genome sequence reveals characteristics suitable for biofuel production.</title>
        <authorList>
            <person name="Bogen C."/>
            <person name="Al-Dilaimi A."/>
            <person name="Albersmeier A."/>
            <person name="Wichmann J."/>
            <person name="Grundmann M."/>
            <person name="Rupp O."/>
            <person name="Lauersen K.J."/>
            <person name="Blifernez-Klassen O."/>
            <person name="Kalinowski J."/>
            <person name="Goesmann A."/>
            <person name="Mussgnug J.H."/>
            <person name="Kruse O."/>
        </authorList>
    </citation>
    <scope>NUCLEOTIDE SEQUENCE [LARGE SCALE GENOMIC DNA]</scope>
    <source>
        <strain evidence="8 9">SAG 48.87</strain>
    </source>
</reference>